<name>A0A0G4G4B5_9ALVE</name>
<sequence length="99" mass="11148">MQRANLTDDEKVDRLVKCLKEKKDMELIQVWFTNLLEAEVSIWRVEGHGGDFPIGEDDDEEEEEADGDSTGSGAVVLVDDLPPETIFMARDEMPKVGRP</sequence>
<accession>A0A0G4G4B5</accession>
<organism evidence="2">
    <name type="scientific">Chromera velia CCMP2878</name>
    <dbReference type="NCBI Taxonomy" id="1169474"/>
    <lineage>
        <taxon>Eukaryota</taxon>
        <taxon>Sar</taxon>
        <taxon>Alveolata</taxon>
        <taxon>Colpodellida</taxon>
        <taxon>Chromeraceae</taxon>
        <taxon>Chromera</taxon>
    </lineage>
</organism>
<dbReference type="EMBL" id="CDMZ01000871">
    <property type="protein sequence ID" value="CEM23031.1"/>
    <property type="molecule type" value="Genomic_DNA"/>
</dbReference>
<reference evidence="2" key="1">
    <citation type="submission" date="2014-11" db="EMBL/GenBank/DDBJ databases">
        <authorList>
            <person name="Otto D Thomas"/>
            <person name="Naeem Raeece"/>
        </authorList>
    </citation>
    <scope>NUCLEOTIDE SEQUENCE</scope>
</reference>
<dbReference type="VEuPathDB" id="CryptoDB:Cvel_4151"/>
<feature type="compositionally biased region" description="Acidic residues" evidence="1">
    <location>
        <begin position="54"/>
        <end position="67"/>
    </location>
</feature>
<protein>
    <submittedName>
        <fullName evidence="2">Uncharacterized protein</fullName>
    </submittedName>
</protein>
<proteinExistence type="predicted"/>
<evidence type="ECO:0000256" key="1">
    <source>
        <dbReference type="SAM" id="MobiDB-lite"/>
    </source>
</evidence>
<evidence type="ECO:0000313" key="2">
    <source>
        <dbReference type="EMBL" id="CEM23031.1"/>
    </source>
</evidence>
<gene>
    <name evidence="2" type="ORF">Cvel_4151</name>
</gene>
<feature type="region of interest" description="Disordered" evidence="1">
    <location>
        <begin position="47"/>
        <end position="76"/>
    </location>
</feature>
<dbReference type="AlphaFoldDB" id="A0A0G4G4B5"/>